<evidence type="ECO:0000256" key="3">
    <source>
        <dbReference type="SAM" id="MobiDB-lite"/>
    </source>
</evidence>
<dbReference type="InParanoid" id="A0A317XT65"/>
<feature type="coiled-coil region" evidence="2">
    <location>
        <begin position="181"/>
        <end position="222"/>
    </location>
</feature>
<gene>
    <name evidence="5" type="ORF">BCV70DRAFT_205308</name>
</gene>
<evidence type="ECO:0000313" key="5">
    <source>
        <dbReference type="EMBL" id="PWZ01554.1"/>
    </source>
</evidence>
<dbReference type="SUPFAM" id="SSF103657">
    <property type="entry name" value="BAR/IMD domain-like"/>
    <property type="match status" value="1"/>
</dbReference>
<feature type="region of interest" description="Disordered" evidence="3">
    <location>
        <begin position="382"/>
        <end position="522"/>
    </location>
</feature>
<sequence length="699" mass="73918">MPSLATNISIKPKRPQMGRIKSWSAGLTGKLPGGGGGSSNGIDAGVKQEIFGEIELRNKGNSNLYAATEAYWSYLGKKKPAPFDTSSIPADDSASMTSSATPKPEGKMLPVEALGLAMTSFASAFPETSTYGTCLGLLGEAHLQLGSLQASFAKDTSHIFLARIARSKAALEAFNGAMKKLDTATSRLESAQTRVQKSKKEKRDLEEELRLAKAAYDEAVSDVEARAEAIQDSEADDWECLTTYMQAQLDYMGQAQAVLEQVKSMWGAMPPSGHRSGSSTPSSRPRSLSAAKPRPPALPRRTSAKEAGDVATSSRFTSRSSLSLANSETKDEQSSGTVNGDSKKEREKKNRLRMPSFSGTSEAVSSMASGLGSLGRARGSGLFNSSSSNSIANDTSSPEKDREGSKWNFMSRSKREPGFMSMKDSDRLHYDEPVALNGHGDSELYMSSRQGPQPSISSHDVDLGMHDQQVNRSTSRPYVSGGGNGYHSSDDESHDEDGTISANRRRDGPSPFSPDLVPNGSFLTAANTIPAHETIHERGESQLSTEMPMTDSNYLGVSAAPHHGSLGMQHTGLSAYSDNADPFASSALSPQTTGHFGASEPSSDDEDGYENAALTGTHDIAGNGAYSTGRQRSVSNGANGIVSSLGRKLGRSDNGSNASSSGFSGSSRGPPPPVPSSAAFLSKNKGRLPPPPPLPVRNN</sequence>
<dbReference type="Pfam" id="PF03114">
    <property type="entry name" value="BAR"/>
    <property type="match status" value="1"/>
</dbReference>
<dbReference type="GO" id="GO:0007129">
    <property type="term" value="P:homologous chromosome pairing at meiosis"/>
    <property type="evidence" value="ECO:0007669"/>
    <property type="project" value="TreeGrafter"/>
</dbReference>
<protein>
    <recommendedName>
        <fullName evidence="4">BAR domain-containing protein</fullName>
    </recommendedName>
</protein>
<feature type="compositionally biased region" description="Basic and acidic residues" evidence="3">
    <location>
        <begin position="413"/>
        <end position="432"/>
    </location>
</feature>
<keyword evidence="1" id="KW-0469">Meiosis</keyword>
<dbReference type="InterPro" id="IPR027267">
    <property type="entry name" value="AH/BAR_dom_sf"/>
</dbReference>
<organism evidence="5 6">
    <name type="scientific">Testicularia cyperi</name>
    <dbReference type="NCBI Taxonomy" id="1882483"/>
    <lineage>
        <taxon>Eukaryota</taxon>
        <taxon>Fungi</taxon>
        <taxon>Dikarya</taxon>
        <taxon>Basidiomycota</taxon>
        <taxon>Ustilaginomycotina</taxon>
        <taxon>Ustilaginomycetes</taxon>
        <taxon>Ustilaginales</taxon>
        <taxon>Anthracoideaceae</taxon>
        <taxon>Testicularia</taxon>
    </lineage>
</organism>
<feature type="compositionally biased region" description="Polar residues" evidence="3">
    <location>
        <begin position="468"/>
        <end position="477"/>
    </location>
</feature>
<dbReference type="EMBL" id="KZ819190">
    <property type="protein sequence ID" value="PWZ01554.1"/>
    <property type="molecule type" value="Genomic_DNA"/>
</dbReference>
<dbReference type="STRING" id="1882483.A0A317XT65"/>
<dbReference type="PANTHER" id="PTHR22663">
    <property type="entry name" value="RING FINGER PROTEIN NARYA-RELATED"/>
    <property type="match status" value="1"/>
</dbReference>
<keyword evidence="2" id="KW-0175">Coiled coil</keyword>
<feature type="domain" description="BAR" evidence="4">
    <location>
        <begin position="19"/>
        <end position="268"/>
    </location>
</feature>
<feature type="compositionally biased region" description="Polar residues" evidence="3">
    <location>
        <begin position="541"/>
        <end position="555"/>
    </location>
</feature>
<reference evidence="5 6" key="1">
    <citation type="journal article" date="2018" name="Mol. Biol. Evol.">
        <title>Broad Genomic Sampling Reveals a Smut Pathogenic Ancestry of the Fungal Clade Ustilaginomycotina.</title>
        <authorList>
            <person name="Kijpornyongpan T."/>
            <person name="Mondo S.J."/>
            <person name="Barry K."/>
            <person name="Sandor L."/>
            <person name="Lee J."/>
            <person name="Lipzen A."/>
            <person name="Pangilinan J."/>
            <person name="LaButti K."/>
            <person name="Hainaut M."/>
            <person name="Henrissat B."/>
            <person name="Grigoriev I.V."/>
            <person name="Spatafora J.W."/>
            <person name="Aime M.C."/>
        </authorList>
    </citation>
    <scope>NUCLEOTIDE SEQUENCE [LARGE SCALE GENOMIC DNA]</scope>
    <source>
        <strain evidence="5 6">MCA 3645</strain>
    </source>
</reference>
<dbReference type="GO" id="GO:0007131">
    <property type="term" value="P:reciprocal meiotic recombination"/>
    <property type="evidence" value="ECO:0007669"/>
    <property type="project" value="InterPro"/>
</dbReference>
<dbReference type="AlphaFoldDB" id="A0A317XT65"/>
<evidence type="ECO:0000313" key="6">
    <source>
        <dbReference type="Proteomes" id="UP000246740"/>
    </source>
</evidence>
<evidence type="ECO:0000259" key="4">
    <source>
        <dbReference type="SMART" id="SM00721"/>
    </source>
</evidence>
<name>A0A317XT65_9BASI</name>
<feature type="region of interest" description="Disordered" evidence="3">
    <location>
        <begin position="85"/>
        <end position="105"/>
    </location>
</feature>
<feature type="compositionally biased region" description="Low complexity" evidence="3">
    <location>
        <begin position="652"/>
        <end position="668"/>
    </location>
</feature>
<accession>A0A317XT65</accession>
<dbReference type="InterPro" id="IPR042123">
    <property type="entry name" value="Zip3/RNF212-like"/>
</dbReference>
<dbReference type="GO" id="GO:0016925">
    <property type="term" value="P:protein sumoylation"/>
    <property type="evidence" value="ECO:0007669"/>
    <property type="project" value="TreeGrafter"/>
</dbReference>
<feature type="compositionally biased region" description="Low complexity" evidence="3">
    <location>
        <begin position="311"/>
        <end position="325"/>
    </location>
</feature>
<evidence type="ECO:0000256" key="1">
    <source>
        <dbReference type="ARBA" id="ARBA00023254"/>
    </source>
</evidence>
<feature type="region of interest" description="Disordered" evidence="3">
    <location>
        <begin position="536"/>
        <end position="558"/>
    </location>
</feature>
<feature type="region of interest" description="Disordered" evidence="3">
    <location>
        <begin position="582"/>
        <end position="699"/>
    </location>
</feature>
<dbReference type="PANTHER" id="PTHR22663:SF17">
    <property type="entry name" value="RING FINGER PROTEIN NARYA-RELATED"/>
    <property type="match status" value="1"/>
</dbReference>
<feature type="compositionally biased region" description="Polar residues" evidence="3">
    <location>
        <begin position="445"/>
        <end position="458"/>
    </location>
</feature>
<proteinExistence type="predicted"/>
<feature type="compositionally biased region" description="Low complexity" evidence="3">
    <location>
        <begin position="270"/>
        <end position="292"/>
    </location>
</feature>
<feature type="compositionally biased region" description="Low complexity" evidence="3">
    <location>
        <begin position="382"/>
        <end position="396"/>
    </location>
</feature>
<dbReference type="GO" id="GO:0000795">
    <property type="term" value="C:synaptonemal complex"/>
    <property type="evidence" value="ECO:0007669"/>
    <property type="project" value="InterPro"/>
</dbReference>
<dbReference type="FunCoup" id="A0A317XT65">
    <property type="interactions" value="313"/>
</dbReference>
<dbReference type="Proteomes" id="UP000246740">
    <property type="component" value="Unassembled WGS sequence"/>
</dbReference>
<dbReference type="OrthoDB" id="10263741at2759"/>
<dbReference type="SMART" id="SM00721">
    <property type="entry name" value="BAR"/>
    <property type="match status" value="1"/>
</dbReference>
<dbReference type="GO" id="GO:0019789">
    <property type="term" value="F:SUMO transferase activity"/>
    <property type="evidence" value="ECO:0007669"/>
    <property type="project" value="InterPro"/>
</dbReference>
<keyword evidence="6" id="KW-1185">Reference proteome</keyword>
<feature type="compositionally biased region" description="Pro residues" evidence="3">
    <location>
        <begin position="688"/>
        <end position="699"/>
    </location>
</feature>
<feature type="compositionally biased region" description="Low complexity" evidence="3">
    <location>
        <begin position="90"/>
        <end position="101"/>
    </location>
</feature>
<dbReference type="GO" id="GO:0005737">
    <property type="term" value="C:cytoplasm"/>
    <property type="evidence" value="ECO:0007669"/>
    <property type="project" value="InterPro"/>
</dbReference>
<feature type="region of interest" description="Disordered" evidence="3">
    <location>
        <begin position="267"/>
        <end position="364"/>
    </location>
</feature>
<dbReference type="Gene3D" id="1.20.1270.60">
    <property type="entry name" value="Arfaptin homology (AH) domain/BAR domain"/>
    <property type="match status" value="1"/>
</dbReference>
<dbReference type="InterPro" id="IPR004148">
    <property type="entry name" value="BAR_dom"/>
</dbReference>
<feature type="compositionally biased region" description="Polar residues" evidence="3">
    <location>
        <begin position="625"/>
        <end position="642"/>
    </location>
</feature>
<evidence type="ECO:0000256" key="2">
    <source>
        <dbReference type="SAM" id="Coils"/>
    </source>
</evidence>